<dbReference type="PANTHER" id="PTHR34374">
    <property type="entry name" value="LARGE RIBOSOMAL RNA SUBUNIT ACCUMULATION PROTEIN YCED HOMOLOG 1, CHLOROPLASTIC"/>
    <property type="match status" value="1"/>
</dbReference>
<proteinExistence type="predicted"/>
<reference evidence="1" key="2">
    <citation type="journal article" date="2021" name="PeerJ">
        <title>Extensive microbial diversity within the chicken gut microbiome revealed by metagenomics and culture.</title>
        <authorList>
            <person name="Gilroy R."/>
            <person name="Ravi A."/>
            <person name="Getino M."/>
            <person name="Pursley I."/>
            <person name="Horton D.L."/>
            <person name="Alikhan N.F."/>
            <person name="Baker D."/>
            <person name="Gharbi K."/>
            <person name="Hall N."/>
            <person name="Watson M."/>
            <person name="Adriaenssens E.M."/>
            <person name="Foster-Nyarko E."/>
            <person name="Jarju S."/>
            <person name="Secka A."/>
            <person name="Antonio M."/>
            <person name="Oren A."/>
            <person name="Chaudhuri R.R."/>
            <person name="La Ragione R."/>
            <person name="Hildebrand F."/>
            <person name="Pallen M.J."/>
        </authorList>
    </citation>
    <scope>NUCLEOTIDE SEQUENCE</scope>
    <source>
        <strain evidence="1">ChiHjej10B9-9673</strain>
    </source>
</reference>
<dbReference type="AlphaFoldDB" id="A0A9D1JVT5"/>
<gene>
    <name evidence="1" type="ORF">IAC18_08670</name>
</gene>
<dbReference type="EMBL" id="DVJK01000246">
    <property type="protein sequence ID" value="HIS67626.1"/>
    <property type="molecule type" value="Genomic_DNA"/>
</dbReference>
<protein>
    <submittedName>
        <fullName evidence="1">DUF177 domain-containing protein</fullName>
    </submittedName>
</protein>
<evidence type="ECO:0000313" key="2">
    <source>
        <dbReference type="Proteomes" id="UP000824001"/>
    </source>
</evidence>
<comment type="caution">
    <text evidence="1">The sequence shown here is derived from an EMBL/GenBank/DDBJ whole genome shotgun (WGS) entry which is preliminary data.</text>
</comment>
<organism evidence="1 2">
    <name type="scientific">Candidatus Scatomorpha merdipullorum</name>
    <dbReference type="NCBI Taxonomy" id="2840927"/>
    <lineage>
        <taxon>Bacteria</taxon>
        <taxon>Bacillati</taxon>
        <taxon>Bacillota</taxon>
        <taxon>Clostridia</taxon>
        <taxon>Eubacteriales</taxon>
        <taxon>Candidatus Scatomorpha</taxon>
    </lineage>
</organism>
<name>A0A9D1JVT5_9FIRM</name>
<sequence length="165" mass="18286">MKLDLREILVSEGSRLPFERELDAERLSFPSVEGYLGPVTGRGEVLNTAGVLTARGSVEARMRCVCDRCGREFETGRRTDFETPLLPETEGAADDGEAFFLEGDTLDIDELLETAFILDMPAKFLCRSDCRGLCPRCGKDLNEGDCGCKPETDPRFAVLEQLLDK</sequence>
<dbReference type="PANTHER" id="PTHR34374:SF1">
    <property type="entry name" value="LARGE RIBOSOMAL RNA SUBUNIT ACCUMULATION PROTEIN YCED HOMOLOG 1, CHLOROPLASTIC"/>
    <property type="match status" value="1"/>
</dbReference>
<dbReference type="Pfam" id="PF02620">
    <property type="entry name" value="YceD"/>
    <property type="match status" value="1"/>
</dbReference>
<dbReference type="InterPro" id="IPR003772">
    <property type="entry name" value="YceD"/>
</dbReference>
<evidence type="ECO:0000313" key="1">
    <source>
        <dbReference type="EMBL" id="HIS67626.1"/>
    </source>
</evidence>
<accession>A0A9D1JVT5</accession>
<dbReference type="Proteomes" id="UP000824001">
    <property type="component" value="Unassembled WGS sequence"/>
</dbReference>
<reference evidence="1" key="1">
    <citation type="submission" date="2020-10" db="EMBL/GenBank/DDBJ databases">
        <authorList>
            <person name="Gilroy R."/>
        </authorList>
    </citation>
    <scope>NUCLEOTIDE SEQUENCE</scope>
    <source>
        <strain evidence="1">ChiHjej10B9-9673</strain>
    </source>
</reference>